<dbReference type="SUPFAM" id="SSF53822">
    <property type="entry name" value="Periplasmic binding protein-like I"/>
    <property type="match status" value="1"/>
</dbReference>
<dbReference type="AlphaFoldDB" id="A0A7D4SIN7"/>
<dbReference type="PANTHER" id="PTHR46847:SF1">
    <property type="entry name" value="D-ALLOSE-BINDING PERIPLASMIC PROTEIN-RELATED"/>
    <property type="match status" value="1"/>
</dbReference>
<evidence type="ECO:0000256" key="1">
    <source>
        <dbReference type="ARBA" id="ARBA00004196"/>
    </source>
</evidence>
<evidence type="ECO:0000256" key="4">
    <source>
        <dbReference type="SAM" id="SignalP"/>
    </source>
</evidence>
<dbReference type="Gene3D" id="3.40.50.2300">
    <property type="match status" value="2"/>
</dbReference>
<proteinExistence type="inferred from homology"/>
<comment type="subcellular location">
    <subcellularLocation>
        <location evidence="1">Cell envelope</location>
    </subcellularLocation>
</comment>
<keyword evidence="7" id="KW-1185">Reference proteome</keyword>
<gene>
    <name evidence="6" type="ORF">HQN79_09870</name>
</gene>
<dbReference type="InterPro" id="IPR025997">
    <property type="entry name" value="SBP_2_dom"/>
</dbReference>
<dbReference type="RefSeq" id="WP_173286079.1">
    <property type="nucleotide sequence ID" value="NZ_CP054020.1"/>
</dbReference>
<evidence type="ECO:0000313" key="6">
    <source>
        <dbReference type="EMBL" id="QKI89860.1"/>
    </source>
</evidence>
<feature type="domain" description="Periplasmic binding protein" evidence="5">
    <location>
        <begin position="42"/>
        <end position="299"/>
    </location>
</feature>
<dbReference type="KEGG" id="txa:HQN79_09870"/>
<dbReference type="PANTHER" id="PTHR46847">
    <property type="entry name" value="D-ALLOSE-BINDING PERIPLASMIC PROTEIN-RELATED"/>
    <property type="match status" value="1"/>
</dbReference>
<organism evidence="6 7">
    <name type="scientific">Thiomicrorhabdus xiamenensis</name>
    <dbReference type="NCBI Taxonomy" id="2739063"/>
    <lineage>
        <taxon>Bacteria</taxon>
        <taxon>Pseudomonadati</taxon>
        <taxon>Pseudomonadota</taxon>
        <taxon>Gammaproteobacteria</taxon>
        <taxon>Thiotrichales</taxon>
        <taxon>Piscirickettsiaceae</taxon>
        <taxon>Thiomicrorhabdus</taxon>
    </lineage>
</organism>
<sequence>MKRFSHLFYAILTIILFNPLNLAQANPGAEEHSDSDKAPKLAYLVSDIHIPFWEIMSRGIQEQARTLGYQLEIYSAHNEAKRELKNTLQAIKQNVSGIIVSPTNSSACVTILEFARKAGIPVVISDIGTESGDYVSYISSDNFQGAYQIGQVLTEKMHALGWQNGSVGIIAIPQSRENGKSRTAGFLKALEEAGIKGGGLKQQITFSYQETYDYSIELIKQTPDLKAIWLQGSNRYRGALDAIRDSGREGEILLLTFDAEPEFLELIPQGVLIGSAMQQPFLMGATAVSVLDNFLHGKKVEKEIKLSVLPISTANIDKMQSTIERNVLGILK</sequence>
<evidence type="ECO:0000259" key="5">
    <source>
        <dbReference type="Pfam" id="PF13407"/>
    </source>
</evidence>
<dbReference type="EMBL" id="CP054020">
    <property type="protein sequence ID" value="QKI89860.1"/>
    <property type="molecule type" value="Genomic_DNA"/>
</dbReference>
<dbReference type="GO" id="GO:0055085">
    <property type="term" value="P:transmembrane transport"/>
    <property type="evidence" value="ECO:0007669"/>
    <property type="project" value="UniProtKB-ARBA"/>
</dbReference>
<evidence type="ECO:0000313" key="7">
    <source>
        <dbReference type="Proteomes" id="UP000504724"/>
    </source>
</evidence>
<dbReference type="InterPro" id="IPR028082">
    <property type="entry name" value="Peripla_BP_I"/>
</dbReference>
<evidence type="ECO:0000256" key="2">
    <source>
        <dbReference type="ARBA" id="ARBA00007639"/>
    </source>
</evidence>
<keyword evidence="3 4" id="KW-0732">Signal</keyword>
<reference evidence="6 7" key="1">
    <citation type="submission" date="2020-05" db="EMBL/GenBank/DDBJ databases">
        <title>Thiomicrorhabdus sediminis sp.nov. and Thiomicrorhabdus xiamenensis sp.nov., novel sulfur-oxidizing bacteria isolated from coastal sediment.</title>
        <authorList>
            <person name="Liu X."/>
        </authorList>
    </citation>
    <scope>NUCLEOTIDE SEQUENCE [LARGE SCALE GENOMIC DNA]</scope>
    <source>
        <strain evidence="6 7">G2</strain>
    </source>
</reference>
<dbReference type="Pfam" id="PF13407">
    <property type="entry name" value="Peripla_BP_4"/>
    <property type="match status" value="1"/>
</dbReference>
<dbReference type="GO" id="GO:0030246">
    <property type="term" value="F:carbohydrate binding"/>
    <property type="evidence" value="ECO:0007669"/>
    <property type="project" value="UniProtKB-ARBA"/>
</dbReference>
<dbReference type="Proteomes" id="UP000504724">
    <property type="component" value="Chromosome"/>
</dbReference>
<protein>
    <submittedName>
        <fullName evidence="6">Substrate-binding domain-containing protein</fullName>
    </submittedName>
</protein>
<dbReference type="GO" id="GO:0030313">
    <property type="term" value="C:cell envelope"/>
    <property type="evidence" value="ECO:0007669"/>
    <property type="project" value="UniProtKB-SubCell"/>
</dbReference>
<name>A0A7D4SIN7_9GAMM</name>
<evidence type="ECO:0000256" key="3">
    <source>
        <dbReference type="ARBA" id="ARBA00022729"/>
    </source>
</evidence>
<accession>A0A7D4SIN7</accession>
<feature type="signal peptide" evidence="4">
    <location>
        <begin position="1"/>
        <end position="25"/>
    </location>
</feature>
<comment type="similarity">
    <text evidence="2">Belongs to the bacterial solute-binding protein 2 family.</text>
</comment>
<feature type="chain" id="PRO_5028884805" evidence="4">
    <location>
        <begin position="26"/>
        <end position="332"/>
    </location>
</feature>